<dbReference type="InterPro" id="IPR004703">
    <property type="entry name" value="PTS_sugar-sp_permease"/>
</dbReference>
<evidence type="ECO:0000313" key="12">
    <source>
        <dbReference type="Proteomes" id="UP000199652"/>
    </source>
</evidence>
<accession>A0A1H3IH40</accession>
<feature type="transmembrane region" description="Helical" evidence="9">
    <location>
        <begin position="43"/>
        <end position="63"/>
    </location>
</feature>
<dbReference type="EMBL" id="FNOU01000023">
    <property type="protein sequence ID" value="SDY26589.1"/>
    <property type="molecule type" value="Genomic_DNA"/>
</dbReference>
<dbReference type="PANTHER" id="PTHR37324">
    <property type="entry name" value="PTS SYSTEM GALACTITOL-SPECIFIC EIIC COMPONENT"/>
    <property type="match status" value="1"/>
</dbReference>
<reference evidence="12" key="1">
    <citation type="submission" date="2016-10" db="EMBL/GenBank/DDBJ databases">
        <authorList>
            <person name="Varghese N."/>
            <person name="Submissions S."/>
        </authorList>
    </citation>
    <scope>NUCLEOTIDE SEQUENCE [LARGE SCALE GENOMIC DNA]</scope>
    <source>
        <strain evidence="12">VPI 5359</strain>
    </source>
</reference>
<dbReference type="RefSeq" id="WP_090246608.1">
    <property type="nucleotide sequence ID" value="NZ_FNOU01000023.1"/>
</dbReference>
<dbReference type="Proteomes" id="UP000199652">
    <property type="component" value="Unassembled WGS sequence"/>
</dbReference>
<feature type="transmembrane region" description="Helical" evidence="9">
    <location>
        <begin position="335"/>
        <end position="354"/>
    </location>
</feature>
<evidence type="ECO:0000256" key="6">
    <source>
        <dbReference type="ARBA" id="ARBA00022692"/>
    </source>
</evidence>
<feature type="transmembrane region" description="Helical" evidence="9">
    <location>
        <begin position="227"/>
        <end position="244"/>
    </location>
</feature>
<dbReference type="InterPro" id="IPR013014">
    <property type="entry name" value="PTS_EIIC_2"/>
</dbReference>
<feature type="transmembrane region" description="Helical" evidence="9">
    <location>
        <begin position="421"/>
        <end position="441"/>
    </location>
</feature>
<dbReference type="GO" id="GO:0015577">
    <property type="term" value="F:galactitol transmembrane transporter activity"/>
    <property type="evidence" value="ECO:0007669"/>
    <property type="project" value="InterPro"/>
</dbReference>
<feature type="domain" description="PTS EIIC type-2" evidence="10">
    <location>
        <begin position="8"/>
        <end position="448"/>
    </location>
</feature>
<evidence type="ECO:0000256" key="8">
    <source>
        <dbReference type="ARBA" id="ARBA00023136"/>
    </source>
</evidence>
<feature type="transmembrane region" description="Helical" evidence="9">
    <location>
        <begin position="175"/>
        <end position="196"/>
    </location>
</feature>
<evidence type="ECO:0000313" key="11">
    <source>
        <dbReference type="EMBL" id="SDY26589.1"/>
    </source>
</evidence>
<dbReference type="InterPro" id="IPR013853">
    <property type="entry name" value="EIIC-GAT"/>
</dbReference>
<evidence type="ECO:0000256" key="9">
    <source>
        <dbReference type="SAM" id="Phobius"/>
    </source>
</evidence>
<dbReference type="PIRSF" id="PIRSF006304">
    <property type="entry name" value="GatC"/>
    <property type="match status" value="1"/>
</dbReference>
<evidence type="ECO:0000256" key="1">
    <source>
        <dbReference type="ARBA" id="ARBA00004651"/>
    </source>
</evidence>
<sequence>MEFIANFFNTLSSLGASVMMPIIILVFALVLGAKFGESLRAGLMVGVGFIGLNLIIGLLGDSLGPATQAMVDTYGLQLNVIDVGWPASAAIAFGTQVGAFIIPVCLLLNIVMLATNTTETVNIDIWNFWHFAFTGSLVAILTGSIGWGIFAAVINMIIVMVIADVTAPMFEEYNGLPGISIPHGFSAAFAPIAWVLNKIIDFIPGVNKIDIDATVLENKMGVFGEPLLVGTIIGLVVGMVAYGFGEYKTYLTLAITMGACLVLIPKMAALLMEGLIPVSDAAQEFIQKKFSKRDKIYIGLDSAVALGHPVTLSVALLLTPITLLLAVILPGNQVMPFADLAVIPFMLVFIVPICRGNGFRTFIIGLIIITVGLLISTNLAPLQTQAAIQAAFDMPQGVKLISSLCDGANPLTWSIVRMMEFVGSIFGAIILGVLALGLALWNRSRILKNAKLRKEMESEDVSAA</sequence>
<dbReference type="OrthoDB" id="9787936at2"/>
<evidence type="ECO:0000259" key="10">
    <source>
        <dbReference type="PROSITE" id="PS51104"/>
    </source>
</evidence>
<dbReference type="PANTHER" id="PTHR37324:SF2">
    <property type="entry name" value="PTS SYSTEM GALACTITOL-SPECIFIC EIIC COMPONENT"/>
    <property type="match status" value="1"/>
</dbReference>
<organism evidence="11 12">
    <name type="scientific">Eubacterium barkeri</name>
    <name type="common">Clostridium barkeri</name>
    <dbReference type="NCBI Taxonomy" id="1528"/>
    <lineage>
        <taxon>Bacteria</taxon>
        <taxon>Bacillati</taxon>
        <taxon>Bacillota</taxon>
        <taxon>Clostridia</taxon>
        <taxon>Eubacteriales</taxon>
        <taxon>Eubacteriaceae</taxon>
        <taxon>Eubacterium</taxon>
    </lineage>
</organism>
<proteinExistence type="predicted"/>
<evidence type="ECO:0000256" key="4">
    <source>
        <dbReference type="ARBA" id="ARBA00022597"/>
    </source>
</evidence>
<dbReference type="GO" id="GO:0009401">
    <property type="term" value="P:phosphoenolpyruvate-dependent sugar phosphotransferase system"/>
    <property type="evidence" value="ECO:0007669"/>
    <property type="project" value="UniProtKB-KW"/>
</dbReference>
<dbReference type="Pfam" id="PF03611">
    <property type="entry name" value="EIIC-GAT"/>
    <property type="match status" value="1"/>
</dbReference>
<dbReference type="STRING" id="1528.SAMN04488579_1233"/>
<keyword evidence="12" id="KW-1185">Reference proteome</keyword>
<keyword evidence="8 9" id="KW-0472">Membrane</keyword>
<feature type="transmembrane region" description="Helical" evidence="9">
    <location>
        <begin position="83"/>
        <end position="110"/>
    </location>
</feature>
<feature type="transmembrane region" description="Helical" evidence="9">
    <location>
        <begin position="361"/>
        <end position="380"/>
    </location>
</feature>
<keyword evidence="2" id="KW-0813">Transport</keyword>
<name>A0A1H3IH40_EUBBA</name>
<protein>
    <submittedName>
        <fullName evidence="11">PTS system IIC component, Gat family</fullName>
    </submittedName>
</protein>
<dbReference type="AlphaFoldDB" id="A0A1H3IH40"/>
<dbReference type="PROSITE" id="PS51104">
    <property type="entry name" value="PTS_EIIC_TYPE_2"/>
    <property type="match status" value="1"/>
</dbReference>
<feature type="transmembrane region" description="Helical" evidence="9">
    <location>
        <begin position="296"/>
        <end position="329"/>
    </location>
</feature>
<evidence type="ECO:0000256" key="2">
    <source>
        <dbReference type="ARBA" id="ARBA00022448"/>
    </source>
</evidence>
<keyword evidence="5" id="KW-0598">Phosphotransferase system</keyword>
<keyword evidence="7 9" id="KW-1133">Transmembrane helix</keyword>
<gene>
    <name evidence="11" type="ORF">SAMN04488579_1233</name>
</gene>
<feature type="transmembrane region" description="Helical" evidence="9">
    <location>
        <begin position="250"/>
        <end position="276"/>
    </location>
</feature>
<keyword evidence="4" id="KW-0762">Sugar transport</keyword>
<feature type="transmembrane region" description="Helical" evidence="9">
    <location>
        <begin position="12"/>
        <end position="31"/>
    </location>
</feature>
<keyword evidence="6 9" id="KW-0812">Transmembrane</keyword>
<keyword evidence="3" id="KW-1003">Cell membrane</keyword>
<evidence type="ECO:0000256" key="7">
    <source>
        <dbReference type="ARBA" id="ARBA00022989"/>
    </source>
</evidence>
<dbReference type="GO" id="GO:0005886">
    <property type="term" value="C:plasma membrane"/>
    <property type="evidence" value="ECO:0007669"/>
    <property type="project" value="UniProtKB-SubCell"/>
</dbReference>
<evidence type="ECO:0000256" key="3">
    <source>
        <dbReference type="ARBA" id="ARBA00022475"/>
    </source>
</evidence>
<feature type="transmembrane region" description="Helical" evidence="9">
    <location>
        <begin position="131"/>
        <end position="163"/>
    </location>
</feature>
<evidence type="ECO:0000256" key="5">
    <source>
        <dbReference type="ARBA" id="ARBA00022683"/>
    </source>
</evidence>
<comment type="subcellular location">
    <subcellularLocation>
        <location evidence="1">Cell membrane</location>
        <topology evidence="1">Multi-pass membrane protein</topology>
    </subcellularLocation>
</comment>